<dbReference type="OrthoDB" id="9808192at2"/>
<feature type="transmembrane region" description="Helical" evidence="1">
    <location>
        <begin position="78"/>
        <end position="97"/>
    </location>
</feature>
<feature type="transmembrane region" description="Helical" evidence="1">
    <location>
        <begin position="156"/>
        <end position="179"/>
    </location>
</feature>
<keyword evidence="1" id="KW-1133">Transmembrane helix</keyword>
<feature type="signal peptide" evidence="2">
    <location>
        <begin position="1"/>
        <end position="29"/>
    </location>
</feature>
<dbReference type="InterPro" id="IPR007038">
    <property type="entry name" value="HupE_UreJ"/>
</dbReference>
<dbReference type="Proteomes" id="UP000091926">
    <property type="component" value="Chromosome"/>
</dbReference>
<sequence>MNPPRSASITALAAPFAVLALLAAGTAGAHPLHEHLAEAVGMASSATAGFLHPLSGADHLCAMIAVGLWSAMTARRVWLAPLSFAAVLLVGALLGLARLPLPAVEPMIAASLLVLGLLVAARARLPEGVGAAIAAVFALFHGHAHGYELPEAASAAAYIAGFMVATLGLHGAGIAAGVALRRAHAWWPRIAGLGVAAYGLALLAA</sequence>
<dbReference type="AlphaFoldDB" id="A0A193GC50"/>
<keyword evidence="4" id="KW-1185">Reference proteome</keyword>
<accession>A0A193GC50</accession>
<evidence type="ECO:0000256" key="2">
    <source>
        <dbReference type="SAM" id="SignalP"/>
    </source>
</evidence>
<dbReference type="Pfam" id="PF04955">
    <property type="entry name" value="HupE_UreJ"/>
    <property type="match status" value="1"/>
</dbReference>
<evidence type="ECO:0000256" key="1">
    <source>
        <dbReference type="SAM" id="Phobius"/>
    </source>
</evidence>
<keyword evidence="1" id="KW-0812">Transmembrane</keyword>
<protein>
    <submittedName>
        <fullName evidence="3">Urease accessory protein UreJ</fullName>
    </submittedName>
</protein>
<feature type="transmembrane region" description="Helical" evidence="1">
    <location>
        <begin position="186"/>
        <end position="204"/>
    </location>
</feature>
<feature type="transmembrane region" description="Helical" evidence="1">
    <location>
        <begin position="53"/>
        <end position="71"/>
    </location>
</feature>
<proteinExistence type="predicted"/>
<reference evidence="3 4" key="1">
    <citation type="submission" date="2016-06" db="EMBL/GenBank/DDBJ databases">
        <title>Complete genome sequences of Bordetella bronchialis and Bordetella flabilis.</title>
        <authorList>
            <person name="LiPuma J.J."/>
            <person name="Spilker T."/>
        </authorList>
    </citation>
    <scope>NUCLEOTIDE SEQUENCE [LARGE SCALE GENOMIC DNA]</scope>
    <source>
        <strain evidence="3 4">AU10664</strain>
    </source>
</reference>
<dbReference type="RefSeq" id="WP_066656230.1">
    <property type="nucleotide sequence ID" value="NZ_CBCSCL010000014.1"/>
</dbReference>
<feature type="transmembrane region" description="Helical" evidence="1">
    <location>
        <begin position="128"/>
        <end position="144"/>
    </location>
</feature>
<keyword evidence="2" id="KW-0732">Signal</keyword>
<evidence type="ECO:0000313" key="3">
    <source>
        <dbReference type="EMBL" id="ANN77198.1"/>
    </source>
</evidence>
<dbReference type="PIRSF" id="PIRSF016919">
    <property type="entry name" value="HupE_UreJ"/>
    <property type="match status" value="1"/>
</dbReference>
<feature type="chain" id="PRO_5008258859" evidence="2">
    <location>
        <begin position="30"/>
        <end position="205"/>
    </location>
</feature>
<name>A0A193GC50_9BORD</name>
<evidence type="ECO:0000313" key="4">
    <source>
        <dbReference type="Proteomes" id="UP000091926"/>
    </source>
</evidence>
<keyword evidence="1" id="KW-0472">Membrane</keyword>
<dbReference type="STRING" id="463014.BAU07_08840"/>
<feature type="transmembrane region" description="Helical" evidence="1">
    <location>
        <begin position="103"/>
        <end position="121"/>
    </location>
</feature>
<dbReference type="KEGG" id="bfz:BAU07_08840"/>
<gene>
    <name evidence="3" type="ORF">BAU07_08840</name>
</gene>
<organism evidence="3 4">
    <name type="scientific">Bordetella flabilis</name>
    <dbReference type="NCBI Taxonomy" id="463014"/>
    <lineage>
        <taxon>Bacteria</taxon>
        <taxon>Pseudomonadati</taxon>
        <taxon>Pseudomonadota</taxon>
        <taxon>Betaproteobacteria</taxon>
        <taxon>Burkholderiales</taxon>
        <taxon>Alcaligenaceae</taxon>
        <taxon>Bordetella</taxon>
    </lineage>
</organism>
<dbReference type="EMBL" id="CP016172">
    <property type="protein sequence ID" value="ANN77198.1"/>
    <property type="molecule type" value="Genomic_DNA"/>
</dbReference>